<comment type="caution">
    <text evidence="4">The sequence shown here is derived from an EMBL/GenBank/DDBJ whole genome shotgun (WGS) entry which is preliminary data.</text>
</comment>
<dbReference type="SMART" id="SM00028">
    <property type="entry name" value="TPR"/>
    <property type="match status" value="8"/>
</dbReference>
<dbReference type="PROSITE" id="PS50005">
    <property type="entry name" value="TPR"/>
    <property type="match status" value="2"/>
</dbReference>
<proteinExistence type="predicted"/>
<dbReference type="Proteomes" id="UP000487268">
    <property type="component" value="Unassembled WGS sequence"/>
</dbReference>
<dbReference type="InterPro" id="IPR013105">
    <property type="entry name" value="TPR_2"/>
</dbReference>
<keyword evidence="1" id="KW-0677">Repeat</keyword>
<sequence>MQEHGMRITADRRIGGPYTAAAALLGALVPEALDRRPGLVASHATELRAVAPGLAVPAPAHLPLVERVPADERVLVPAPRRTLRLANGVAAFLTGLLEGRDRPLAVTVTAFAEADPADRELFAVLARRVDPGLLRVETVAEGAEPPDRTPAEHDALADKADDGAVGPRLGAVPYHRARGTDPLRAAAAHRFATGWCLAQGCHHAVAELGLRGLEFADPGRDAATWWGLVHDTAVALGSLRREEEAAALLHEARAATADPAWHSTIAYTLAMLATRHHDPARRDLTAALGWVNTAIALGEHLPDPAERAVKLGFDLNGKALIEMRRGRAEEALRLVQGAIDLAGEALAPGAQPVHRMVLLANRAQLLDRLGRHADALADWDAVIAADPAYPDYYIDRGNLRMRLGRTGEAVADYEAALRAGPPFPEPYFNRSEARFAAGDLAGALADLDEALALDPGFTEARVNRAGLLAALGEPERARADCVEGLALAPGDAYLLAALGQAELADGRHEQARRAFDEALEADPALVAAWAGRASLAFDAGDPAGAIHDLGRALEFGEDAALLYNRAVALRAAGRPEEARTDLLRARELAPDDDDIREALAG</sequence>
<evidence type="ECO:0000313" key="5">
    <source>
        <dbReference type="Proteomes" id="UP000487268"/>
    </source>
</evidence>
<name>A0A7K0BU29_9ACTN</name>
<dbReference type="Pfam" id="PF14559">
    <property type="entry name" value="TPR_19"/>
    <property type="match status" value="1"/>
</dbReference>
<dbReference type="Gene3D" id="1.25.40.10">
    <property type="entry name" value="Tetratricopeptide repeat domain"/>
    <property type="match status" value="3"/>
</dbReference>
<dbReference type="EMBL" id="WEGH01000002">
    <property type="protein sequence ID" value="MQY04698.1"/>
    <property type="molecule type" value="Genomic_DNA"/>
</dbReference>
<evidence type="ECO:0000256" key="3">
    <source>
        <dbReference type="PROSITE-ProRule" id="PRU00339"/>
    </source>
</evidence>
<dbReference type="AlphaFoldDB" id="A0A7K0BU29"/>
<feature type="repeat" description="TPR" evidence="3">
    <location>
        <begin position="492"/>
        <end position="525"/>
    </location>
</feature>
<dbReference type="InterPro" id="IPR019734">
    <property type="entry name" value="TPR_rpt"/>
</dbReference>
<dbReference type="PANTHER" id="PTHR44858:SF1">
    <property type="entry name" value="UDP-N-ACETYLGLUCOSAMINE--PEPTIDE N-ACETYLGLUCOSAMINYLTRANSFERASE SPINDLY-RELATED"/>
    <property type="match status" value="1"/>
</dbReference>
<evidence type="ECO:0000313" key="4">
    <source>
        <dbReference type="EMBL" id="MQY04698.1"/>
    </source>
</evidence>
<dbReference type="InterPro" id="IPR011990">
    <property type="entry name" value="TPR-like_helical_dom_sf"/>
</dbReference>
<dbReference type="PANTHER" id="PTHR44858">
    <property type="entry name" value="TETRATRICOPEPTIDE REPEAT PROTEIN 6"/>
    <property type="match status" value="1"/>
</dbReference>
<evidence type="ECO:0008006" key="6">
    <source>
        <dbReference type="Google" id="ProtNLM"/>
    </source>
</evidence>
<dbReference type="InterPro" id="IPR050498">
    <property type="entry name" value="Ycf3"/>
</dbReference>
<organism evidence="4 5">
    <name type="scientific">Actinomadura macrotermitis</name>
    <dbReference type="NCBI Taxonomy" id="2585200"/>
    <lineage>
        <taxon>Bacteria</taxon>
        <taxon>Bacillati</taxon>
        <taxon>Actinomycetota</taxon>
        <taxon>Actinomycetes</taxon>
        <taxon>Streptosporangiales</taxon>
        <taxon>Thermomonosporaceae</taxon>
        <taxon>Actinomadura</taxon>
    </lineage>
</organism>
<protein>
    <recommendedName>
        <fullName evidence="6">Tetratricopeptide repeat protein</fullName>
    </recommendedName>
</protein>
<dbReference type="Pfam" id="PF13432">
    <property type="entry name" value="TPR_16"/>
    <property type="match status" value="2"/>
</dbReference>
<evidence type="ECO:0000256" key="1">
    <source>
        <dbReference type="ARBA" id="ARBA00022737"/>
    </source>
</evidence>
<keyword evidence="5" id="KW-1185">Reference proteome</keyword>
<dbReference type="Pfam" id="PF07719">
    <property type="entry name" value="TPR_2"/>
    <property type="match status" value="1"/>
</dbReference>
<dbReference type="SUPFAM" id="SSF48452">
    <property type="entry name" value="TPR-like"/>
    <property type="match status" value="1"/>
</dbReference>
<evidence type="ECO:0000256" key="2">
    <source>
        <dbReference type="ARBA" id="ARBA00022803"/>
    </source>
</evidence>
<dbReference type="OrthoDB" id="9814944at2"/>
<keyword evidence="2 3" id="KW-0802">TPR repeat</keyword>
<accession>A0A7K0BU29</accession>
<gene>
    <name evidence="4" type="ORF">ACRB68_27590</name>
</gene>
<reference evidence="4 5" key="1">
    <citation type="submission" date="2019-10" db="EMBL/GenBank/DDBJ databases">
        <title>Actinomadura rubteroloni sp. nov. and Actinomadura macrotermitis sp. nov., isolated from the gut of fungus growing-termite Macrotermes natalensis.</title>
        <authorList>
            <person name="Benndorf R."/>
            <person name="Martin K."/>
            <person name="Kuefner M."/>
            <person name="De Beer W."/>
            <person name="Kaster A.-K."/>
            <person name="Vollmers J."/>
            <person name="Poulsen M."/>
            <person name="Beemelmanns C."/>
        </authorList>
    </citation>
    <scope>NUCLEOTIDE SEQUENCE [LARGE SCALE GENOMIC DNA]</scope>
    <source>
        <strain evidence="4 5">RB68</strain>
    </source>
</reference>
<feature type="repeat" description="TPR" evidence="3">
    <location>
        <begin position="424"/>
        <end position="457"/>
    </location>
</feature>